<dbReference type="GO" id="GO:0005634">
    <property type="term" value="C:nucleus"/>
    <property type="evidence" value="ECO:0007669"/>
    <property type="project" value="TreeGrafter"/>
</dbReference>
<gene>
    <name evidence="6" type="ORF">RHS04_07569</name>
</gene>
<feature type="region of interest" description="Disordered" evidence="4">
    <location>
        <begin position="350"/>
        <end position="382"/>
    </location>
</feature>
<dbReference type="EMBL" id="JACYCC010000131">
    <property type="protein sequence ID" value="KAF8674017.1"/>
    <property type="molecule type" value="Genomic_DNA"/>
</dbReference>
<dbReference type="AlphaFoldDB" id="A0A8H7LEZ3"/>
<keyword evidence="1" id="KW-0479">Metal-binding</keyword>
<dbReference type="PANTHER" id="PTHR46622:SF1">
    <property type="entry name" value="DNA-DEPENDENT METALLOPROTEASE WSS1"/>
    <property type="match status" value="1"/>
</dbReference>
<organism evidence="6 7">
    <name type="scientific">Rhizoctonia solani</name>
    <dbReference type="NCBI Taxonomy" id="456999"/>
    <lineage>
        <taxon>Eukaryota</taxon>
        <taxon>Fungi</taxon>
        <taxon>Dikarya</taxon>
        <taxon>Basidiomycota</taxon>
        <taxon>Agaricomycotina</taxon>
        <taxon>Agaricomycetes</taxon>
        <taxon>Cantharellales</taxon>
        <taxon>Ceratobasidiaceae</taxon>
        <taxon>Rhizoctonia</taxon>
    </lineage>
</organism>
<protein>
    <submittedName>
        <fullName evidence="6">WLM protein</fullName>
    </submittedName>
</protein>
<evidence type="ECO:0000256" key="4">
    <source>
        <dbReference type="SAM" id="MobiDB-lite"/>
    </source>
</evidence>
<dbReference type="PROSITE" id="PS01358">
    <property type="entry name" value="ZF_RANBP2_1"/>
    <property type="match status" value="1"/>
</dbReference>
<feature type="region of interest" description="Disordered" evidence="4">
    <location>
        <begin position="282"/>
        <end position="312"/>
    </location>
</feature>
<comment type="caution">
    <text evidence="6">The sequence shown here is derived from an EMBL/GenBank/DDBJ whole genome shotgun (WGS) entry which is preliminary data.</text>
</comment>
<name>A0A8H7LEZ3_9AGAM</name>
<evidence type="ECO:0000259" key="5">
    <source>
        <dbReference type="PROSITE" id="PS51397"/>
    </source>
</evidence>
<dbReference type="InterPro" id="IPR001876">
    <property type="entry name" value="Znf_RanBP2"/>
</dbReference>
<feature type="region of interest" description="Disordered" evidence="4">
    <location>
        <begin position="176"/>
        <end position="241"/>
    </location>
</feature>
<dbReference type="PROSITE" id="PS51397">
    <property type="entry name" value="WLM"/>
    <property type="match status" value="1"/>
</dbReference>
<evidence type="ECO:0000313" key="7">
    <source>
        <dbReference type="Proteomes" id="UP000650582"/>
    </source>
</evidence>
<feature type="region of interest" description="Disordered" evidence="4">
    <location>
        <begin position="325"/>
        <end position="344"/>
    </location>
</feature>
<sequence length="478" mass="52773">MPLHRFNTKTTSPNPYFNFITALPPHINAPNLPSQDDAKALLQALAAQVRPLCKKHGFNVNSFEEYNTVFLGRNWNAGETIEIVLRRSDGSFHNIQHLIQVVCHELAHIKHMNHLAGFQQLNAQLCHEVTALRTKGYYGDGMYSSGNRLSDSTEVAGRGLRVTDFDLPEYMCGGAQDRRRASTLRRAPRGNGGPKPKRRKAGTRVRSKYAFVGQGNALNEHATGEQEKKRGTGFKKRAQSAKERQARLEAIEQRLKSLESMAMMRFHSANIADVLYIENSNGKPDPQSGLEPAVEAGSDSESGSESFKETDDMRRKLLADSGAGWKFSTIPDAGPTGSFDDDIINLLSDDEDQDTNQARAPPKSTPSKKLELQKQGPSNPLTNMVHNEVEHRKQEQLGLVGSHKLGGGGRGAHQSRLLDTPKVPQPSKSLDVCFKGGQVSDKVDEWACLVCTCLNHEDYGVCQACSTRRGCHNFTSEL</sequence>
<dbReference type="InterPro" id="IPR013536">
    <property type="entry name" value="WLM_dom"/>
</dbReference>
<dbReference type="Proteomes" id="UP000650582">
    <property type="component" value="Unassembled WGS sequence"/>
</dbReference>
<dbReference type="InterPro" id="IPR053000">
    <property type="entry name" value="WSS1-like_metalloprotease"/>
</dbReference>
<dbReference type="PANTHER" id="PTHR46622">
    <property type="entry name" value="DNA-DEPENDENT METALLOPROTEASE WSS1"/>
    <property type="match status" value="1"/>
</dbReference>
<reference evidence="6" key="1">
    <citation type="submission" date="2020-09" db="EMBL/GenBank/DDBJ databases">
        <title>Comparative genome analyses of four rice-infecting Rhizoctonia solani isolates reveal extensive enrichment of homogalacturonan modification genes.</title>
        <authorList>
            <person name="Lee D.-Y."/>
            <person name="Jeon J."/>
            <person name="Kim K.-T."/>
            <person name="Cheong K."/>
            <person name="Song H."/>
            <person name="Choi G."/>
            <person name="Ko J."/>
            <person name="Opiyo S.O."/>
            <person name="Zuo S."/>
            <person name="Madhav S."/>
            <person name="Lee Y.-H."/>
            <person name="Wang G.-L."/>
        </authorList>
    </citation>
    <scope>NUCLEOTIDE SEQUENCE</scope>
    <source>
        <strain evidence="6">AG1-IA YN-7</strain>
    </source>
</reference>
<dbReference type="GO" id="GO:0008270">
    <property type="term" value="F:zinc ion binding"/>
    <property type="evidence" value="ECO:0007669"/>
    <property type="project" value="UniProtKB-KW"/>
</dbReference>
<evidence type="ECO:0000256" key="1">
    <source>
        <dbReference type="ARBA" id="ARBA00022723"/>
    </source>
</evidence>
<dbReference type="GO" id="GO:0006281">
    <property type="term" value="P:DNA repair"/>
    <property type="evidence" value="ECO:0007669"/>
    <property type="project" value="TreeGrafter"/>
</dbReference>
<accession>A0A8H7LEZ3</accession>
<proteinExistence type="predicted"/>
<feature type="compositionally biased region" description="Basic residues" evidence="4">
    <location>
        <begin position="195"/>
        <end position="207"/>
    </location>
</feature>
<dbReference type="Pfam" id="PF08325">
    <property type="entry name" value="WLM"/>
    <property type="match status" value="1"/>
</dbReference>
<dbReference type="GO" id="GO:0008237">
    <property type="term" value="F:metallopeptidase activity"/>
    <property type="evidence" value="ECO:0007669"/>
    <property type="project" value="TreeGrafter"/>
</dbReference>
<feature type="domain" description="WLM" evidence="5">
    <location>
        <begin position="8"/>
        <end position="256"/>
    </location>
</feature>
<keyword evidence="2" id="KW-0863">Zinc-finger</keyword>
<evidence type="ECO:0000256" key="2">
    <source>
        <dbReference type="ARBA" id="ARBA00022771"/>
    </source>
</evidence>
<evidence type="ECO:0000256" key="3">
    <source>
        <dbReference type="ARBA" id="ARBA00022833"/>
    </source>
</evidence>
<keyword evidence="3" id="KW-0862">Zinc</keyword>
<evidence type="ECO:0000313" key="6">
    <source>
        <dbReference type="EMBL" id="KAF8674017.1"/>
    </source>
</evidence>